<organism evidence="2 3">
    <name type="scientific">Isachenkonia alkalipeptolytica</name>
    <dbReference type="NCBI Taxonomy" id="2565777"/>
    <lineage>
        <taxon>Bacteria</taxon>
        <taxon>Bacillati</taxon>
        <taxon>Bacillota</taxon>
        <taxon>Clostridia</taxon>
        <taxon>Eubacteriales</taxon>
        <taxon>Clostridiaceae</taxon>
        <taxon>Isachenkonia</taxon>
    </lineage>
</organism>
<reference evidence="2 3" key="1">
    <citation type="submission" date="2019-04" db="EMBL/GenBank/DDBJ databases">
        <title>Isachenkonia alkalipeptolytica gen. nov. sp. nov. a new anaerobic, alkiliphilic organothrophic bacterium capable to reduce synthesized ferrihydrite isolated from a soda lake.</title>
        <authorList>
            <person name="Toshchakov S.V."/>
            <person name="Zavarzina D.G."/>
            <person name="Zhilina T.N."/>
            <person name="Kostrikina N.A."/>
            <person name="Kublanov I.V."/>
        </authorList>
    </citation>
    <scope>NUCLEOTIDE SEQUENCE [LARGE SCALE GENOMIC DNA]</scope>
    <source>
        <strain evidence="2 3">Z-1701</strain>
    </source>
</reference>
<evidence type="ECO:0000313" key="3">
    <source>
        <dbReference type="Proteomes" id="UP000449710"/>
    </source>
</evidence>
<dbReference type="Pfam" id="PF08818">
    <property type="entry name" value="DUF1801"/>
    <property type="match status" value="1"/>
</dbReference>
<keyword evidence="3" id="KW-1185">Reference proteome</keyword>
<proteinExistence type="predicted"/>
<dbReference type="InterPro" id="IPR014922">
    <property type="entry name" value="YdhG-like"/>
</dbReference>
<gene>
    <name evidence="2" type="ORF">ISALK_04935</name>
</gene>
<dbReference type="Proteomes" id="UP000449710">
    <property type="component" value="Unassembled WGS sequence"/>
</dbReference>
<comment type="caution">
    <text evidence="2">The sequence shown here is derived from an EMBL/GenBank/DDBJ whole genome shotgun (WGS) entry which is preliminary data.</text>
</comment>
<name>A0AA44BE68_9CLOT</name>
<feature type="domain" description="YdhG-like" evidence="1">
    <location>
        <begin position="16"/>
        <end position="110"/>
    </location>
</feature>
<dbReference type="EMBL" id="SUMG01000004">
    <property type="protein sequence ID" value="NBG87840.1"/>
    <property type="molecule type" value="Genomic_DNA"/>
</dbReference>
<dbReference type="Gene3D" id="3.90.1150.200">
    <property type="match status" value="1"/>
</dbReference>
<accession>A0AA44BE68</accession>
<protein>
    <submittedName>
        <fullName evidence="2">Iron chaperone</fullName>
    </submittedName>
</protein>
<dbReference type="RefSeq" id="WP_160719729.1">
    <property type="nucleotide sequence ID" value="NZ_SUMG01000004.1"/>
</dbReference>
<sequence>MKDFNDLLNTIEEPKKRERLEEIFTHISGKFPELEREIKWNQPMFTHHGTYIIGFSVAKHHIAVSPEAEVLDFFEETIKEAGYQRTKMLYKIKWSQSVSYDLLDKMITYNLEDKKDTTSFWR</sequence>
<evidence type="ECO:0000259" key="1">
    <source>
        <dbReference type="Pfam" id="PF08818"/>
    </source>
</evidence>
<evidence type="ECO:0000313" key="2">
    <source>
        <dbReference type="EMBL" id="NBG87840.1"/>
    </source>
</evidence>
<dbReference type="SUPFAM" id="SSF159888">
    <property type="entry name" value="YdhG-like"/>
    <property type="match status" value="1"/>
</dbReference>
<dbReference type="AlphaFoldDB" id="A0AA44BE68"/>